<feature type="domain" description="DUF6436" evidence="2">
    <location>
        <begin position="41"/>
        <end position="187"/>
    </location>
</feature>
<evidence type="ECO:0000256" key="1">
    <source>
        <dbReference type="SAM" id="Phobius"/>
    </source>
</evidence>
<name>A0A6I6LRU0_STUST</name>
<evidence type="ECO:0000313" key="4">
    <source>
        <dbReference type="Proteomes" id="UP000438983"/>
    </source>
</evidence>
<dbReference type="InterPro" id="IPR036249">
    <property type="entry name" value="Thioredoxin-like_sf"/>
</dbReference>
<keyword evidence="1" id="KW-0472">Membrane</keyword>
<reference evidence="3 4" key="1">
    <citation type="submission" date="2019-12" db="EMBL/GenBank/DDBJ databases">
        <title>Complete genome sequence of Pseudomonas stutzeri.</title>
        <authorList>
            <person name="Lim S.R."/>
            <person name="Kim J.H."/>
        </authorList>
    </citation>
    <scope>NUCLEOTIDE SEQUENCE [LARGE SCALE GENOMIC DNA]</scope>
    <source>
        <strain evidence="3 4">PM101005</strain>
    </source>
</reference>
<evidence type="ECO:0000259" key="2">
    <source>
        <dbReference type="Pfam" id="PF20029"/>
    </source>
</evidence>
<dbReference type="InterPro" id="IPR045494">
    <property type="entry name" value="DUF6436"/>
</dbReference>
<dbReference type="RefSeq" id="WP_158186606.1">
    <property type="nucleotide sequence ID" value="NZ_CP046902.1"/>
</dbReference>
<dbReference type="EMBL" id="CP046902">
    <property type="protein sequence ID" value="QGZ29011.1"/>
    <property type="molecule type" value="Genomic_DNA"/>
</dbReference>
<organism evidence="3 4">
    <name type="scientific">Stutzerimonas stutzeri</name>
    <name type="common">Pseudomonas stutzeri</name>
    <dbReference type="NCBI Taxonomy" id="316"/>
    <lineage>
        <taxon>Bacteria</taxon>
        <taxon>Pseudomonadati</taxon>
        <taxon>Pseudomonadota</taxon>
        <taxon>Gammaproteobacteria</taxon>
        <taxon>Pseudomonadales</taxon>
        <taxon>Pseudomonadaceae</taxon>
        <taxon>Stutzerimonas</taxon>
    </lineage>
</organism>
<dbReference type="SUPFAM" id="SSF52833">
    <property type="entry name" value="Thioredoxin-like"/>
    <property type="match status" value="1"/>
</dbReference>
<proteinExistence type="predicted"/>
<evidence type="ECO:0000313" key="3">
    <source>
        <dbReference type="EMBL" id="QGZ29011.1"/>
    </source>
</evidence>
<feature type="transmembrane region" description="Helical" evidence="1">
    <location>
        <begin position="7"/>
        <end position="28"/>
    </location>
</feature>
<keyword evidence="1" id="KW-0812">Transmembrane</keyword>
<keyword evidence="1" id="KW-1133">Transmembrane helix</keyword>
<dbReference type="AlphaFoldDB" id="A0A6I6LRU0"/>
<protein>
    <submittedName>
        <fullName evidence="3">Thiol-disulfide isomerase</fullName>
    </submittedName>
</protein>
<dbReference type="OrthoDB" id="8897581at2"/>
<dbReference type="GO" id="GO:0016853">
    <property type="term" value="F:isomerase activity"/>
    <property type="evidence" value="ECO:0007669"/>
    <property type="project" value="UniProtKB-KW"/>
</dbReference>
<accession>A0A6I6LRU0</accession>
<gene>
    <name evidence="3" type="ORF">GQA94_02600</name>
</gene>
<sequence>MSVRHKYLIAILIALLWGAAMLAAFWWFEARYLRPFESERTALFSGEKLTLPEALTGPGPIRVVHFWDPACPCNAGNQQHLAELMQRFGARGVQFYVLQKPGSRGRLPDPLSGLQPLDALPGSHGLPASPAVGIWDGSGQLAYIGPYSEGAVCNSSNSFVEPILDAVLAGRQVKATHSLAVGCFCDWIDVAPAPT</sequence>
<dbReference type="Proteomes" id="UP000438983">
    <property type="component" value="Chromosome"/>
</dbReference>
<dbReference type="Pfam" id="PF20029">
    <property type="entry name" value="DUF6436"/>
    <property type="match status" value="1"/>
</dbReference>
<keyword evidence="3" id="KW-0413">Isomerase</keyword>